<comment type="caution">
    <text evidence="1">The sequence shown here is derived from an EMBL/GenBank/DDBJ whole genome shotgun (WGS) entry which is preliminary data.</text>
</comment>
<organism evidence="1 2">
    <name type="scientific">Streblomastix strix</name>
    <dbReference type="NCBI Taxonomy" id="222440"/>
    <lineage>
        <taxon>Eukaryota</taxon>
        <taxon>Metamonada</taxon>
        <taxon>Preaxostyla</taxon>
        <taxon>Oxymonadida</taxon>
        <taxon>Streblomastigidae</taxon>
        <taxon>Streblomastix</taxon>
    </lineage>
</organism>
<reference evidence="1 2" key="1">
    <citation type="submission" date="2019-03" db="EMBL/GenBank/DDBJ databases">
        <title>Single cell metagenomics reveals metabolic interactions within the superorganism composed of flagellate Streblomastix strix and complex community of Bacteroidetes bacteria on its surface.</title>
        <authorList>
            <person name="Treitli S.C."/>
            <person name="Kolisko M."/>
            <person name="Husnik F."/>
            <person name="Keeling P."/>
            <person name="Hampl V."/>
        </authorList>
    </citation>
    <scope>NUCLEOTIDE SEQUENCE [LARGE SCALE GENOMIC DNA]</scope>
    <source>
        <strain evidence="1">ST1C</strain>
    </source>
</reference>
<gene>
    <name evidence="1" type="ORF">EZS28_042258</name>
</gene>
<evidence type="ECO:0000313" key="1">
    <source>
        <dbReference type="EMBL" id="KAA6362215.1"/>
    </source>
</evidence>
<dbReference type="EMBL" id="SNRW01024508">
    <property type="protein sequence ID" value="KAA6362215.1"/>
    <property type="molecule type" value="Genomic_DNA"/>
</dbReference>
<dbReference type="AlphaFoldDB" id="A0A5J4TXT8"/>
<name>A0A5J4TXT8_9EUKA</name>
<accession>A0A5J4TXT8</accession>
<protein>
    <submittedName>
        <fullName evidence="1">Uncharacterized protein</fullName>
    </submittedName>
</protein>
<evidence type="ECO:0000313" key="2">
    <source>
        <dbReference type="Proteomes" id="UP000324800"/>
    </source>
</evidence>
<dbReference type="Proteomes" id="UP000324800">
    <property type="component" value="Unassembled WGS sequence"/>
</dbReference>
<proteinExistence type="predicted"/>
<sequence length="88" mass="9660">MQRLQNNFAELHNKYFEQLFVENNDNPAANADAPSVVDPPTIMSNLVKSQEIYTTSLAYPSALIAPVCNVSKSGRQSNNGKVSRTTTT</sequence>